<keyword evidence="2" id="KW-0808">Transferase</keyword>
<feature type="domain" description="N-acetyltransferase" evidence="1">
    <location>
        <begin position="7"/>
        <end position="165"/>
    </location>
</feature>
<protein>
    <submittedName>
        <fullName evidence="2">GNAT family N-acetyltransferase</fullName>
        <ecNumber evidence="2">2.3.1.-</ecNumber>
    </submittedName>
</protein>
<dbReference type="Pfam" id="PF00583">
    <property type="entry name" value="Acetyltransf_1"/>
    <property type="match status" value="1"/>
</dbReference>
<dbReference type="PROSITE" id="PS51186">
    <property type="entry name" value="GNAT"/>
    <property type="match status" value="1"/>
</dbReference>
<organism evidence="2 3">
    <name type="scientific">Dyella halodurans</name>
    <dbReference type="NCBI Taxonomy" id="1920171"/>
    <lineage>
        <taxon>Bacteria</taxon>
        <taxon>Pseudomonadati</taxon>
        <taxon>Pseudomonadota</taxon>
        <taxon>Gammaproteobacteria</taxon>
        <taxon>Lysobacterales</taxon>
        <taxon>Rhodanobacteraceae</taxon>
        <taxon>Dyella</taxon>
    </lineage>
</organism>
<proteinExistence type="predicted"/>
<name>A0ABV9BYD9_9GAMM</name>
<comment type="caution">
    <text evidence="2">The sequence shown here is derived from an EMBL/GenBank/DDBJ whole genome shotgun (WGS) entry which is preliminary data.</text>
</comment>
<dbReference type="RefSeq" id="WP_266152111.1">
    <property type="nucleotide sequence ID" value="NZ_CP064028.1"/>
</dbReference>
<dbReference type="InterPro" id="IPR016181">
    <property type="entry name" value="Acyl_CoA_acyltransferase"/>
</dbReference>
<accession>A0ABV9BYD9</accession>
<gene>
    <name evidence="2" type="ORF">ACFO5W_02625</name>
</gene>
<dbReference type="Proteomes" id="UP001595961">
    <property type="component" value="Unassembled WGS sequence"/>
</dbReference>
<evidence type="ECO:0000259" key="1">
    <source>
        <dbReference type="PROSITE" id="PS51186"/>
    </source>
</evidence>
<reference evidence="3" key="1">
    <citation type="journal article" date="2019" name="Int. J. Syst. Evol. Microbiol.">
        <title>The Global Catalogue of Microorganisms (GCM) 10K type strain sequencing project: providing services to taxonomists for standard genome sequencing and annotation.</title>
        <authorList>
            <consortium name="The Broad Institute Genomics Platform"/>
            <consortium name="The Broad Institute Genome Sequencing Center for Infectious Disease"/>
            <person name="Wu L."/>
            <person name="Ma J."/>
        </authorList>
    </citation>
    <scope>NUCLEOTIDE SEQUENCE [LARGE SCALE GENOMIC DNA]</scope>
    <source>
        <strain evidence="3">CCM 4481</strain>
    </source>
</reference>
<dbReference type="EMBL" id="JBHSGA010000004">
    <property type="protein sequence ID" value="MFC4525522.1"/>
    <property type="molecule type" value="Genomic_DNA"/>
</dbReference>
<dbReference type="GO" id="GO:0016746">
    <property type="term" value="F:acyltransferase activity"/>
    <property type="evidence" value="ECO:0007669"/>
    <property type="project" value="UniProtKB-KW"/>
</dbReference>
<dbReference type="EC" id="2.3.1.-" evidence="2"/>
<dbReference type="Gene3D" id="3.40.630.30">
    <property type="match status" value="1"/>
</dbReference>
<keyword evidence="3" id="KW-1185">Reference proteome</keyword>
<dbReference type="InterPro" id="IPR000182">
    <property type="entry name" value="GNAT_dom"/>
</dbReference>
<keyword evidence="2" id="KW-0012">Acyltransferase</keyword>
<sequence length="165" mass="18064">MHNEPDIRVAPVEASHRPALLRLRVHEPQRDFVGDIASLLADADSCPSSEPMTILHGDTPIGFYRIETQARCITGGDFARPTLGLRSFFIDRQWQGRGLGAPVLAALLGDLALRHPQARDLVLTVNVRNTVGIALYRRAGFVDTGELYHGGRSGPQHLLVRALSV</sequence>
<evidence type="ECO:0000313" key="2">
    <source>
        <dbReference type="EMBL" id="MFC4525522.1"/>
    </source>
</evidence>
<evidence type="ECO:0000313" key="3">
    <source>
        <dbReference type="Proteomes" id="UP001595961"/>
    </source>
</evidence>
<dbReference type="SUPFAM" id="SSF55729">
    <property type="entry name" value="Acyl-CoA N-acyltransferases (Nat)"/>
    <property type="match status" value="1"/>
</dbReference>